<reference evidence="11" key="1">
    <citation type="submission" date="2020-05" db="EMBL/GenBank/DDBJ databases">
        <title>WGS assembly of Corymbia citriodora subspecies variegata.</title>
        <authorList>
            <person name="Barry K."/>
            <person name="Hundley H."/>
            <person name="Shu S."/>
            <person name="Jenkins J."/>
            <person name="Grimwood J."/>
            <person name="Baten A."/>
        </authorList>
    </citation>
    <scope>NUCLEOTIDE SEQUENCE</scope>
    <source>
        <strain evidence="11">CV2-018</strain>
    </source>
</reference>
<dbReference type="EMBL" id="MU090625">
    <property type="protein sequence ID" value="KAF7847636.1"/>
    <property type="molecule type" value="Genomic_DNA"/>
</dbReference>
<evidence type="ECO:0000313" key="12">
    <source>
        <dbReference type="Proteomes" id="UP000806378"/>
    </source>
</evidence>
<proteinExistence type="predicted"/>
<dbReference type="PROSITE" id="PS00108">
    <property type="entry name" value="PROTEIN_KINASE_ST"/>
    <property type="match status" value="1"/>
</dbReference>
<dbReference type="GO" id="GO:0004672">
    <property type="term" value="F:protein kinase activity"/>
    <property type="evidence" value="ECO:0007669"/>
    <property type="project" value="InterPro"/>
</dbReference>
<dbReference type="InterPro" id="IPR017441">
    <property type="entry name" value="Protein_kinase_ATP_BS"/>
</dbReference>
<dbReference type="Gene3D" id="1.10.510.10">
    <property type="entry name" value="Transferase(Phosphotransferase) domain 1"/>
    <property type="match status" value="1"/>
</dbReference>
<organism evidence="11 12">
    <name type="scientific">Corymbia citriodora subsp. variegata</name>
    <dbReference type="NCBI Taxonomy" id="360336"/>
    <lineage>
        <taxon>Eukaryota</taxon>
        <taxon>Viridiplantae</taxon>
        <taxon>Streptophyta</taxon>
        <taxon>Embryophyta</taxon>
        <taxon>Tracheophyta</taxon>
        <taxon>Spermatophyta</taxon>
        <taxon>Magnoliopsida</taxon>
        <taxon>eudicotyledons</taxon>
        <taxon>Gunneridae</taxon>
        <taxon>Pentapetalae</taxon>
        <taxon>rosids</taxon>
        <taxon>malvids</taxon>
        <taxon>Myrtales</taxon>
        <taxon>Myrtaceae</taxon>
        <taxon>Myrtoideae</taxon>
        <taxon>Eucalypteae</taxon>
        <taxon>Corymbia</taxon>
    </lineage>
</organism>
<comment type="caution">
    <text evidence="11">The sequence shown here is derived from an EMBL/GenBank/DDBJ whole genome shotgun (WGS) entry which is preliminary data.</text>
</comment>
<evidence type="ECO:0000256" key="4">
    <source>
        <dbReference type="ARBA" id="ARBA00022741"/>
    </source>
</evidence>
<evidence type="ECO:0000256" key="9">
    <source>
        <dbReference type="SAM" id="MobiDB-lite"/>
    </source>
</evidence>
<dbReference type="SMART" id="SM00220">
    <property type="entry name" value="S_TKc"/>
    <property type="match status" value="1"/>
</dbReference>
<evidence type="ECO:0000256" key="2">
    <source>
        <dbReference type="ARBA" id="ARBA00012483"/>
    </source>
</evidence>
<evidence type="ECO:0000259" key="10">
    <source>
        <dbReference type="PROSITE" id="PS50011"/>
    </source>
</evidence>
<feature type="region of interest" description="Disordered" evidence="9">
    <location>
        <begin position="221"/>
        <end position="245"/>
    </location>
</feature>
<dbReference type="InterPro" id="IPR008271">
    <property type="entry name" value="Ser/Thr_kinase_AS"/>
</dbReference>
<feature type="binding site" evidence="8">
    <location>
        <position position="297"/>
    </location>
    <ligand>
        <name>ATP</name>
        <dbReference type="ChEBI" id="CHEBI:30616"/>
    </ligand>
</feature>
<evidence type="ECO:0000256" key="5">
    <source>
        <dbReference type="ARBA" id="ARBA00022777"/>
    </source>
</evidence>
<dbReference type="Proteomes" id="UP000806378">
    <property type="component" value="Unassembled WGS sequence"/>
</dbReference>
<dbReference type="PROSITE" id="PS00107">
    <property type="entry name" value="PROTEIN_KINASE_ATP"/>
    <property type="match status" value="1"/>
</dbReference>
<dbReference type="EC" id="2.3.2.27" evidence="2"/>
<keyword evidence="6" id="KW-0833">Ubl conjugation pathway</keyword>
<keyword evidence="12" id="KW-1185">Reference proteome</keyword>
<keyword evidence="5" id="KW-0418">Kinase</keyword>
<keyword evidence="3" id="KW-0808">Transferase</keyword>
<comment type="catalytic activity">
    <reaction evidence="1">
        <text>S-ubiquitinyl-[E2 ubiquitin-conjugating enzyme]-L-cysteine + [acceptor protein]-L-lysine = [E2 ubiquitin-conjugating enzyme]-L-cysteine + N(6)-ubiquitinyl-[acceptor protein]-L-lysine.</text>
        <dbReference type="EC" id="2.3.2.27"/>
    </reaction>
</comment>
<evidence type="ECO:0000256" key="1">
    <source>
        <dbReference type="ARBA" id="ARBA00000900"/>
    </source>
</evidence>
<name>A0A8T0CN80_CORYI</name>
<gene>
    <name evidence="11" type="ORF">BT93_L2768</name>
</gene>
<dbReference type="Gene3D" id="3.30.200.20">
    <property type="entry name" value="Phosphorylase Kinase, domain 1"/>
    <property type="match status" value="1"/>
</dbReference>
<accession>A0A8T0CN80</accession>
<dbReference type="PANTHER" id="PTHR45647">
    <property type="entry name" value="OS02G0152300 PROTEIN"/>
    <property type="match status" value="1"/>
</dbReference>
<dbReference type="OrthoDB" id="4062651at2759"/>
<evidence type="ECO:0000256" key="6">
    <source>
        <dbReference type="ARBA" id="ARBA00022786"/>
    </source>
</evidence>
<feature type="domain" description="Protein kinase" evidence="10">
    <location>
        <begin position="270"/>
        <end position="542"/>
    </location>
</feature>
<evidence type="ECO:0000313" key="11">
    <source>
        <dbReference type="EMBL" id="KAF7847636.1"/>
    </source>
</evidence>
<dbReference type="CDD" id="cd01989">
    <property type="entry name" value="USP_STK_Ubox_N"/>
    <property type="match status" value="1"/>
</dbReference>
<dbReference type="InterPro" id="IPR000719">
    <property type="entry name" value="Prot_kinase_dom"/>
</dbReference>
<dbReference type="InterPro" id="IPR011009">
    <property type="entry name" value="Kinase-like_dom_sf"/>
</dbReference>
<dbReference type="GO" id="GO:0061630">
    <property type="term" value="F:ubiquitin protein ligase activity"/>
    <property type="evidence" value="ECO:0007669"/>
    <property type="project" value="UniProtKB-EC"/>
</dbReference>
<evidence type="ECO:0000256" key="8">
    <source>
        <dbReference type="PROSITE-ProRule" id="PRU10141"/>
    </source>
</evidence>
<evidence type="ECO:0000256" key="3">
    <source>
        <dbReference type="ARBA" id="ARBA00022679"/>
    </source>
</evidence>
<dbReference type="SUPFAM" id="SSF56112">
    <property type="entry name" value="Protein kinase-like (PK-like)"/>
    <property type="match status" value="1"/>
</dbReference>
<dbReference type="Gramene" id="rna-gnl|WGS:JABURB|Cocit.L2768.1">
    <property type="protein sequence ID" value="cds-KAF7847636.1"/>
    <property type="gene ID" value="gene-BT93_L2768"/>
</dbReference>
<protein>
    <recommendedName>
        <fullName evidence="2">RING-type E3 ubiquitin transferase</fullName>
        <ecNumber evidence="2">2.3.2.27</ecNumber>
    </recommendedName>
</protein>
<dbReference type="PROSITE" id="PS50011">
    <property type="entry name" value="PROTEIN_KINASE_DOM"/>
    <property type="match status" value="1"/>
</dbReference>
<dbReference type="Pfam" id="PF00069">
    <property type="entry name" value="Pkinase"/>
    <property type="match status" value="1"/>
</dbReference>
<keyword evidence="7 8" id="KW-0067">ATP-binding</keyword>
<evidence type="ECO:0000256" key="7">
    <source>
        <dbReference type="ARBA" id="ARBA00022840"/>
    </source>
</evidence>
<keyword evidence="4 8" id="KW-0547">Nucleotide-binding</keyword>
<dbReference type="PANTHER" id="PTHR45647:SF100">
    <property type="entry name" value="U-BOX DOMAIN-CONTAINING PROTEIN 33"/>
    <property type="match status" value="1"/>
</dbReference>
<dbReference type="InterPro" id="IPR051348">
    <property type="entry name" value="U-box_ubiquitin_ligases"/>
</dbReference>
<dbReference type="AlphaFoldDB" id="A0A8T0CN80"/>
<dbReference type="GO" id="GO:0005524">
    <property type="term" value="F:ATP binding"/>
    <property type="evidence" value="ECO:0007669"/>
    <property type="project" value="UniProtKB-UniRule"/>
</dbReference>
<sequence length="542" mass="60574">MAVVDRIRVPEFMVPAIMPGARGVASELVKLVSKDKIYVAVGNDVKEGKSKLVWTVRQSKSNFEICIIHVLVPSLRIPMGGLGAGIPASSANEIVLREHREKERKNMHELLENCLLVCRQMGVQAEKECIESDSFEKGIMELICLHGIRKLVMGNGTDKRYFKRQISRRMTEIKSKKAIFVRDNAPISCHIWFIHEGQLIHTREALTVQAVAEVPTNVRSLTTPTPEAGQFEDAPRGFSSEVSGRQGDSSSAKYFHEFSMTEIKEAVQNFDPSLKIGEGASGIVYKGFLQQTPVAIKTMKSHCRQDSQQFQQEVDVLSKVRHRHLITLIGACPEPWTLVYEYVPNGSLGDWLFVSNRAKHLSWQVRTCIATELCTVLAYLHSCKPHSIVHGDVKPGNILLDAHLMCKLSDFGISRMLSRGERSSNNTTIVQTDPKGTFGYMDPEFFHTQELTTKCDVYSFGIILLQLLTRKPASGITKDVQRAISEKTLGAILDPLAGEWPYTLAEELTRLALRCCEMSRSNRPDLQSDVMAVLKSIGASYL</sequence>